<dbReference type="GO" id="GO:0004519">
    <property type="term" value="F:endonuclease activity"/>
    <property type="evidence" value="ECO:0007669"/>
    <property type="project" value="InterPro"/>
</dbReference>
<dbReference type="InterPro" id="IPR052892">
    <property type="entry name" value="NA-targeting_endonuclease"/>
</dbReference>
<dbReference type="PANTHER" id="PTHR33877:SF2">
    <property type="entry name" value="OS07G0170200 PROTEIN"/>
    <property type="match status" value="1"/>
</dbReference>
<proteinExistence type="predicted"/>
<dbReference type="GO" id="GO:0008270">
    <property type="term" value="F:zinc ion binding"/>
    <property type="evidence" value="ECO:0007669"/>
    <property type="project" value="InterPro"/>
</dbReference>
<dbReference type="AlphaFoldDB" id="A0A0F9FUE5"/>
<name>A0A0F9FUE5_9ZZZZ</name>
<comment type="caution">
    <text evidence="2">The sequence shown here is derived from an EMBL/GenBank/DDBJ whole genome shotgun (WGS) entry which is preliminary data.</text>
</comment>
<protein>
    <recommendedName>
        <fullName evidence="1">HNH nuclease domain-containing protein</fullName>
    </recommendedName>
</protein>
<dbReference type="Gene3D" id="1.10.30.50">
    <property type="match status" value="1"/>
</dbReference>
<sequence length="116" mass="13382">MEYIYGELGNNLELKKFLFDMDGPFCVYCYTEFETHADLTLDHIIPKTLGGSNEDFNLVLACANCNRNKGGKNEIKLINFLLQVRRNRELAHVTHETIPSRVLAKLPKYLKDAYEI</sequence>
<reference evidence="2" key="1">
    <citation type="journal article" date="2015" name="Nature">
        <title>Complex archaea that bridge the gap between prokaryotes and eukaryotes.</title>
        <authorList>
            <person name="Spang A."/>
            <person name="Saw J.H."/>
            <person name="Jorgensen S.L."/>
            <person name="Zaremba-Niedzwiedzka K."/>
            <person name="Martijn J."/>
            <person name="Lind A.E."/>
            <person name="van Eijk R."/>
            <person name="Schleper C."/>
            <person name="Guy L."/>
            <person name="Ettema T.J."/>
        </authorList>
    </citation>
    <scope>NUCLEOTIDE SEQUENCE</scope>
</reference>
<dbReference type="PANTHER" id="PTHR33877">
    <property type="entry name" value="SLL1193 PROTEIN"/>
    <property type="match status" value="1"/>
</dbReference>
<dbReference type="InterPro" id="IPR003615">
    <property type="entry name" value="HNH_nuc"/>
</dbReference>
<organism evidence="2">
    <name type="scientific">marine sediment metagenome</name>
    <dbReference type="NCBI Taxonomy" id="412755"/>
    <lineage>
        <taxon>unclassified sequences</taxon>
        <taxon>metagenomes</taxon>
        <taxon>ecological metagenomes</taxon>
    </lineage>
</organism>
<accession>A0A0F9FUE5</accession>
<feature type="domain" description="HNH nuclease" evidence="1">
    <location>
        <begin position="13"/>
        <end position="67"/>
    </location>
</feature>
<dbReference type="Pfam" id="PF01844">
    <property type="entry name" value="HNH"/>
    <property type="match status" value="1"/>
</dbReference>
<evidence type="ECO:0000313" key="2">
    <source>
        <dbReference type="EMBL" id="KKL90069.1"/>
    </source>
</evidence>
<dbReference type="EMBL" id="LAZR01020113">
    <property type="protein sequence ID" value="KKL90069.1"/>
    <property type="molecule type" value="Genomic_DNA"/>
</dbReference>
<dbReference type="CDD" id="cd00085">
    <property type="entry name" value="HNHc"/>
    <property type="match status" value="1"/>
</dbReference>
<dbReference type="SMART" id="SM00507">
    <property type="entry name" value="HNHc"/>
    <property type="match status" value="1"/>
</dbReference>
<dbReference type="InterPro" id="IPR002711">
    <property type="entry name" value="HNH"/>
</dbReference>
<evidence type="ECO:0000259" key="1">
    <source>
        <dbReference type="SMART" id="SM00507"/>
    </source>
</evidence>
<dbReference type="GO" id="GO:0003676">
    <property type="term" value="F:nucleic acid binding"/>
    <property type="evidence" value="ECO:0007669"/>
    <property type="project" value="InterPro"/>
</dbReference>
<gene>
    <name evidence="2" type="ORF">LCGC14_1908410</name>
</gene>